<dbReference type="NCBIfam" id="TIGR00756">
    <property type="entry name" value="PPR"/>
    <property type="match status" value="3"/>
</dbReference>
<evidence type="ECO:0000256" key="1">
    <source>
        <dbReference type="ARBA" id="ARBA00007626"/>
    </source>
</evidence>
<evidence type="ECO:0008006" key="7">
    <source>
        <dbReference type="Google" id="ProtNLM"/>
    </source>
</evidence>
<dbReference type="InterPro" id="IPR002885">
    <property type="entry name" value="PPR_rpt"/>
</dbReference>
<protein>
    <recommendedName>
        <fullName evidence="7">Pentatricopeptide repeat-containing protein</fullName>
    </recommendedName>
</protein>
<dbReference type="InterPro" id="IPR011990">
    <property type="entry name" value="TPR-like_helical_dom_sf"/>
</dbReference>
<evidence type="ECO:0000313" key="6">
    <source>
        <dbReference type="Proteomes" id="UP001058974"/>
    </source>
</evidence>
<organism evidence="5 6">
    <name type="scientific">Pisum sativum</name>
    <name type="common">Garden pea</name>
    <name type="synonym">Lathyrus oleraceus</name>
    <dbReference type="NCBI Taxonomy" id="3888"/>
    <lineage>
        <taxon>Eukaryota</taxon>
        <taxon>Viridiplantae</taxon>
        <taxon>Streptophyta</taxon>
        <taxon>Embryophyta</taxon>
        <taxon>Tracheophyta</taxon>
        <taxon>Spermatophyta</taxon>
        <taxon>Magnoliopsida</taxon>
        <taxon>eudicotyledons</taxon>
        <taxon>Gunneridae</taxon>
        <taxon>Pentapetalae</taxon>
        <taxon>rosids</taxon>
        <taxon>fabids</taxon>
        <taxon>Fabales</taxon>
        <taxon>Fabaceae</taxon>
        <taxon>Papilionoideae</taxon>
        <taxon>50 kb inversion clade</taxon>
        <taxon>NPAAA clade</taxon>
        <taxon>Hologalegina</taxon>
        <taxon>IRL clade</taxon>
        <taxon>Fabeae</taxon>
        <taxon>Lathyrus</taxon>
    </lineage>
</organism>
<dbReference type="Gene3D" id="1.25.40.10">
    <property type="entry name" value="Tetratricopeptide repeat domain"/>
    <property type="match status" value="2"/>
</dbReference>
<evidence type="ECO:0000313" key="5">
    <source>
        <dbReference type="EMBL" id="KAI5412850.1"/>
    </source>
</evidence>
<name>A0A9D5ANW8_PEA</name>
<evidence type="ECO:0000256" key="4">
    <source>
        <dbReference type="SAM" id="MobiDB-lite"/>
    </source>
</evidence>
<feature type="repeat" description="PPR" evidence="3">
    <location>
        <begin position="205"/>
        <end position="239"/>
    </location>
</feature>
<comment type="caution">
    <text evidence="5">The sequence shown here is derived from an EMBL/GenBank/DDBJ whole genome shotgun (WGS) entry which is preliminary data.</text>
</comment>
<evidence type="ECO:0000256" key="2">
    <source>
        <dbReference type="ARBA" id="ARBA00022737"/>
    </source>
</evidence>
<feature type="region of interest" description="Disordered" evidence="4">
    <location>
        <begin position="337"/>
        <end position="359"/>
    </location>
</feature>
<dbReference type="PANTHER" id="PTHR47939:SF13">
    <property type="entry name" value="OS03G0201400 PROTEIN"/>
    <property type="match status" value="1"/>
</dbReference>
<evidence type="ECO:0000256" key="3">
    <source>
        <dbReference type="PROSITE-ProRule" id="PRU00708"/>
    </source>
</evidence>
<comment type="similarity">
    <text evidence="1">Belongs to the PPR family. P subfamily.</text>
</comment>
<reference evidence="5 6" key="1">
    <citation type="journal article" date="2022" name="Nat. Genet.">
        <title>Improved pea reference genome and pan-genome highlight genomic features and evolutionary characteristics.</title>
        <authorList>
            <person name="Yang T."/>
            <person name="Liu R."/>
            <person name="Luo Y."/>
            <person name="Hu S."/>
            <person name="Wang D."/>
            <person name="Wang C."/>
            <person name="Pandey M.K."/>
            <person name="Ge S."/>
            <person name="Xu Q."/>
            <person name="Li N."/>
            <person name="Li G."/>
            <person name="Huang Y."/>
            <person name="Saxena R.K."/>
            <person name="Ji Y."/>
            <person name="Li M."/>
            <person name="Yan X."/>
            <person name="He Y."/>
            <person name="Liu Y."/>
            <person name="Wang X."/>
            <person name="Xiang C."/>
            <person name="Varshney R.K."/>
            <person name="Ding H."/>
            <person name="Gao S."/>
            <person name="Zong X."/>
        </authorList>
    </citation>
    <scope>NUCLEOTIDE SEQUENCE [LARGE SCALE GENOMIC DNA]</scope>
    <source>
        <strain evidence="5 6">cv. Zhongwan 6</strain>
    </source>
</reference>
<accession>A0A9D5ANW8</accession>
<sequence length="359" mass="39853">MMFGVPIARSLSRFHFSFHSPPLLTTIRLRAFSTEASLDKESVTSEILKEFRATIENAPAASSAKVCYAYIDKICKDGNLSALGQMLQMLNDKNIVVSPNVCNLMLVEAIQNNDIDLSFQVLKKLLLSGESPSATSCIKFARAFRDVNHSVELLRFLKEIVSETSCSSISSFINKIIFAFAKSGQKDSALVIFSLLKRQNDGVLDLITYNIVLDILGRMGQVDEMLDVFASLKKSGFVPDTISYNTLINGLGKVGRSDLCFAYFEEMKKNGNEPNLLTYTALIDTFGGAGNIEESLKLFGEMKLKGILPSIQIYRSLIHNLTKIEKIELATELLGEMNSSSTSLPGPRDFKTKRRQRKT</sequence>
<dbReference type="Gramene" id="Psat5g268080.1">
    <property type="protein sequence ID" value="Psat5g268080.1.cds"/>
    <property type="gene ID" value="Psat5g268080"/>
</dbReference>
<dbReference type="Proteomes" id="UP001058974">
    <property type="component" value="Chromosome 5"/>
</dbReference>
<feature type="repeat" description="PPR" evidence="3">
    <location>
        <begin position="275"/>
        <end position="309"/>
    </location>
</feature>
<dbReference type="Pfam" id="PF13041">
    <property type="entry name" value="PPR_2"/>
    <property type="match status" value="1"/>
</dbReference>
<feature type="repeat" description="PPR" evidence="3">
    <location>
        <begin position="240"/>
        <end position="274"/>
    </location>
</feature>
<gene>
    <name evidence="5" type="ORF">KIW84_057470</name>
</gene>
<dbReference type="PANTHER" id="PTHR47939">
    <property type="entry name" value="MEMBRANE-ASSOCIATED SALT-INDUCIBLE PROTEIN-LIKE"/>
    <property type="match status" value="1"/>
</dbReference>
<dbReference type="Pfam" id="PF01535">
    <property type="entry name" value="PPR"/>
    <property type="match status" value="2"/>
</dbReference>
<keyword evidence="6" id="KW-1185">Reference proteome</keyword>
<dbReference type="Gramene" id="Psat05G0747000-T1">
    <property type="protein sequence ID" value="KAI5412850.1"/>
    <property type="gene ID" value="KIW84_057470"/>
</dbReference>
<dbReference type="PROSITE" id="PS51375">
    <property type="entry name" value="PPR"/>
    <property type="match status" value="3"/>
</dbReference>
<dbReference type="InterPro" id="IPR050667">
    <property type="entry name" value="PPR-containing_protein"/>
</dbReference>
<dbReference type="OrthoDB" id="185373at2759"/>
<dbReference type="EMBL" id="JAMSHJ010000005">
    <property type="protein sequence ID" value="KAI5412850.1"/>
    <property type="molecule type" value="Genomic_DNA"/>
</dbReference>
<proteinExistence type="inferred from homology"/>
<dbReference type="AlphaFoldDB" id="A0A9D5ANW8"/>
<keyword evidence="2" id="KW-0677">Repeat</keyword>